<feature type="transmembrane region" description="Helical" evidence="1">
    <location>
        <begin position="47"/>
        <end position="65"/>
    </location>
</feature>
<gene>
    <name evidence="2" type="ORF">SAMN04488029_3645</name>
</gene>
<keyword evidence="1" id="KW-0812">Transmembrane</keyword>
<dbReference type="Proteomes" id="UP000192472">
    <property type="component" value="Unassembled WGS sequence"/>
</dbReference>
<keyword evidence="1" id="KW-1133">Transmembrane helix</keyword>
<feature type="transmembrane region" description="Helical" evidence="1">
    <location>
        <begin position="20"/>
        <end position="41"/>
    </location>
</feature>
<evidence type="ECO:0000256" key="1">
    <source>
        <dbReference type="SAM" id="Phobius"/>
    </source>
</evidence>
<reference evidence="2 3" key="1">
    <citation type="submission" date="2017-04" db="EMBL/GenBank/DDBJ databases">
        <authorList>
            <person name="Afonso C.L."/>
            <person name="Miller P.J."/>
            <person name="Scott M.A."/>
            <person name="Spackman E."/>
            <person name="Goraichik I."/>
            <person name="Dimitrov K.M."/>
            <person name="Suarez D.L."/>
            <person name="Swayne D.E."/>
        </authorList>
    </citation>
    <scope>NUCLEOTIDE SEQUENCE [LARGE SCALE GENOMIC DNA]</scope>
    <source>
        <strain evidence="2 3">DSM 26133</strain>
    </source>
</reference>
<organism evidence="2 3">
    <name type="scientific">Reichenbachiella faecimaris</name>
    <dbReference type="NCBI Taxonomy" id="692418"/>
    <lineage>
        <taxon>Bacteria</taxon>
        <taxon>Pseudomonadati</taxon>
        <taxon>Bacteroidota</taxon>
        <taxon>Cytophagia</taxon>
        <taxon>Cytophagales</taxon>
        <taxon>Reichenbachiellaceae</taxon>
        <taxon>Reichenbachiella</taxon>
    </lineage>
</organism>
<keyword evidence="3" id="KW-1185">Reference proteome</keyword>
<feature type="transmembrane region" description="Helical" evidence="1">
    <location>
        <begin position="114"/>
        <end position="132"/>
    </location>
</feature>
<keyword evidence="1" id="KW-0472">Membrane</keyword>
<sequence length="137" mass="15150">MTASQNNNWAEEIKRNTINLAYWTIAWTASMALATFGPIFIWENQAMTISGIVINLGLGAGMILANKRHLNGLDEMQKKIQLEAMAIALGVGIVSGLSYSLLDQTNVIQMDAEISHLVILIGLTYAMAIFIGRYRYK</sequence>
<dbReference type="RefSeq" id="WP_084374267.1">
    <property type="nucleotide sequence ID" value="NZ_FWYF01000004.1"/>
</dbReference>
<dbReference type="STRING" id="692418.SAMN04488029_3645"/>
<dbReference type="EMBL" id="FWYF01000004">
    <property type="protein sequence ID" value="SMD38130.1"/>
    <property type="molecule type" value="Genomic_DNA"/>
</dbReference>
<accession>A0A1W2GN78</accession>
<proteinExistence type="predicted"/>
<dbReference type="AlphaFoldDB" id="A0A1W2GN78"/>
<evidence type="ECO:0000313" key="2">
    <source>
        <dbReference type="EMBL" id="SMD38130.1"/>
    </source>
</evidence>
<dbReference type="OrthoDB" id="1551090at2"/>
<name>A0A1W2GN78_REIFA</name>
<feature type="transmembrane region" description="Helical" evidence="1">
    <location>
        <begin position="85"/>
        <end position="102"/>
    </location>
</feature>
<protein>
    <submittedName>
        <fullName evidence="2">Uncharacterized protein</fullName>
    </submittedName>
</protein>
<evidence type="ECO:0000313" key="3">
    <source>
        <dbReference type="Proteomes" id="UP000192472"/>
    </source>
</evidence>